<gene>
    <name evidence="1" type="ORF">V7S43_007902</name>
</gene>
<dbReference type="EMBL" id="JBIMZQ010000015">
    <property type="protein sequence ID" value="KAL3666955.1"/>
    <property type="molecule type" value="Genomic_DNA"/>
</dbReference>
<dbReference type="AlphaFoldDB" id="A0ABD3FMX4"/>
<comment type="caution">
    <text evidence="1">The sequence shown here is derived from an EMBL/GenBank/DDBJ whole genome shotgun (WGS) entry which is preliminary data.</text>
</comment>
<evidence type="ECO:0000313" key="2">
    <source>
        <dbReference type="Proteomes" id="UP001632037"/>
    </source>
</evidence>
<evidence type="ECO:0000313" key="1">
    <source>
        <dbReference type="EMBL" id="KAL3666955.1"/>
    </source>
</evidence>
<keyword evidence="2" id="KW-1185">Reference proteome</keyword>
<protein>
    <submittedName>
        <fullName evidence="1">Uncharacterized protein</fullName>
    </submittedName>
</protein>
<organism evidence="1 2">
    <name type="scientific">Phytophthora oleae</name>
    <dbReference type="NCBI Taxonomy" id="2107226"/>
    <lineage>
        <taxon>Eukaryota</taxon>
        <taxon>Sar</taxon>
        <taxon>Stramenopiles</taxon>
        <taxon>Oomycota</taxon>
        <taxon>Peronosporomycetes</taxon>
        <taxon>Peronosporales</taxon>
        <taxon>Peronosporaceae</taxon>
        <taxon>Phytophthora</taxon>
    </lineage>
</organism>
<sequence>MHFFSGSAKPIRSVMLGWTEGAELDEEKKKNTKIKIKRTCNLKKTLERLDVSETLASSTYEAEWITGEDFTGGLSANWSDALPDLSDASGNST</sequence>
<reference evidence="1 2" key="1">
    <citation type="submission" date="2024-09" db="EMBL/GenBank/DDBJ databases">
        <title>Genome sequencing and assembly of Phytophthora oleae, isolate VK10A, causative agent of rot of olive drupes.</title>
        <authorList>
            <person name="Conti Taguali S."/>
            <person name="Riolo M."/>
            <person name="La Spada F."/>
            <person name="Cacciola S.O."/>
            <person name="Dionisio G."/>
        </authorList>
    </citation>
    <scope>NUCLEOTIDE SEQUENCE [LARGE SCALE GENOMIC DNA]</scope>
    <source>
        <strain evidence="1 2">VK10A</strain>
    </source>
</reference>
<dbReference type="Proteomes" id="UP001632037">
    <property type="component" value="Unassembled WGS sequence"/>
</dbReference>
<accession>A0ABD3FMX4</accession>
<proteinExistence type="predicted"/>
<name>A0ABD3FMX4_9STRA</name>